<dbReference type="CDD" id="cd04669">
    <property type="entry name" value="NUDIX_Hydrolase"/>
    <property type="match status" value="1"/>
</dbReference>
<dbReference type="InterPro" id="IPR020476">
    <property type="entry name" value="Nudix_hydrolase"/>
</dbReference>
<keyword evidence="4" id="KW-1185">Reference proteome</keyword>
<evidence type="ECO:0000259" key="2">
    <source>
        <dbReference type="PROSITE" id="PS51462"/>
    </source>
</evidence>
<reference evidence="3 4" key="1">
    <citation type="submission" date="2024-01" db="EMBL/GenBank/DDBJ databases">
        <title>Seven novel Bacillus-like species.</title>
        <authorList>
            <person name="Liu G."/>
        </authorList>
    </citation>
    <scope>NUCLEOTIDE SEQUENCE [LARGE SCALE GENOMIC DNA]</scope>
    <source>
        <strain evidence="3 4">FJAT-51639</strain>
    </source>
</reference>
<dbReference type="PROSITE" id="PS51462">
    <property type="entry name" value="NUDIX"/>
    <property type="match status" value="1"/>
</dbReference>
<evidence type="ECO:0000256" key="1">
    <source>
        <dbReference type="ARBA" id="ARBA00022801"/>
    </source>
</evidence>
<evidence type="ECO:0000313" key="3">
    <source>
        <dbReference type="EMBL" id="MEI4801947.1"/>
    </source>
</evidence>
<dbReference type="PANTHER" id="PTHR43736:SF2">
    <property type="entry name" value="MUTT_NUDIX FAMILY PROTEIN"/>
    <property type="match status" value="1"/>
</dbReference>
<keyword evidence="1" id="KW-0378">Hydrolase</keyword>
<name>A0ABU8FGY7_9BACI</name>
<protein>
    <submittedName>
        <fullName evidence="3">NUDIX domain-containing protein</fullName>
    </submittedName>
</protein>
<organism evidence="3 4">
    <name type="scientific">Bacillus bruguierae</name>
    <dbReference type="NCBI Taxonomy" id="3127667"/>
    <lineage>
        <taxon>Bacteria</taxon>
        <taxon>Bacillati</taxon>
        <taxon>Bacillota</taxon>
        <taxon>Bacilli</taxon>
        <taxon>Bacillales</taxon>
        <taxon>Bacillaceae</taxon>
        <taxon>Bacillus</taxon>
    </lineage>
</organism>
<dbReference type="InterPro" id="IPR000086">
    <property type="entry name" value="NUDIX_hydrolase_dom"/>
</dbReference>
<evidence type="ECO:0000313" key="4">
    <source>
        <dbReference type="Proteomes" id="UP001372526"/>
    </source>
</evidence>
<feature type="domain" description="Nudix hydrolase" evidence="2">
    <location>
        <begin position="1"/>
        <end position="130"/>
    </location>
</feature>
<gene>
    <name evidence="3" type="ORF">WAZ07_11520</name>
</gene>
<dbReference type="Pfam" id="PF00293">
    <property type="entry name" value="NUDIX"/>
    <property type="match status" value="1"/>
</dbReference>
<dbReference type="EMBL" id="JBAWSX010000005">
    <property type="protein sequence ID" value="MEI4801947.1"/>
    <property type="molecule type" value="Genomic_DNA"/>
</dbReference>
<comment type="caution">
    <text evidence="3">The sequence shown here is derived from an EMBL/GenBank/DDBJ whole genome shotgun (WGS) entry which is preliminary data.</text>
</comment>
<sequence length="133" mass="15235">MRNRGAAIIVKEGKLALIKRIRDKEVYYVFPGGGIEEGETSEEATVREVYEELGIHIHIKRLAQKVNYNGTQYYYEATFVGGTFGNGKGEEYIYNGSDCNKYIPIWVPIKEVLNINIKPLEVGEYVYRLYGNM</sequence>
<proteinExistence type="predicted"/>
<accession>A0ABU8FGY7</accession>
<dbReference type="Proteomes" id="UP001372526">
    <property type="component" value="Unassembled WGS sequence"/>
</dbReference>
<dbReference type="PANTHER" id="PTHR43736">
    <property type="entry name" value="ADP-RIBOSE PYROPHOSPHATASE"/>
    <property type="match status" value="1"/>
</dbReference>
<dbReference type="PRINTS" id="PR00502">
    <property type="entry name" value="NUDIXFAMILY"/>
</dbReference>
<dbReference type="Gene3D" id="3.90.79.10">
    <property type="entry name" value="Nucleoside Triphosphate Pyrophosphohydrolase"/>
    <property type="match status" value="1"/>
</dbReference>
<dbReference type="SUPFAM" id="SSF55811">
    <property type="entry name" value="Nudix"/>
    <property type="match status" value="1"/>
</dbReference>
<dbReference type="RefSeq" id="WP_336472554.1">
    <property type="nucleotide sequence ID" value="NZ_JBAWSX010000005.1"/>
</dbReference>
<dbReference type="InterPro" id="IPR015797">
    <property type="entry name" value="NUDIX_hydrolase-like_dom_sf"/>
</dbReference>